<dbReference type="AlphaFoldDB" id="A0A150PW76"/>
<accession>A0A150PW76</accession>
<evidence type="ECO:0000256" key="1">
    <source>
        <dbReference type="SAM" id="MobiDB-lite"/>
    </source>
</evidence>
<comment type="caution">
    <text evidence="3">The sequence shown here is derived from an EMBL/GenBank/DDBJ whole genome shotgun (WGS) entry which is preliminary data.</text>
</comment>
<organism evidence="3 4">
    <name type="scientific">Sorangium cellulosum</name>
    <name type="common">Polyangium cellulosum</name>
    <dbReference type="NCBI Taxonomy" id="56"/>
    <lineage>
        <taxon>Bacteria</taxon>
        <taxon>Pseudomonadati</taxon>
        <taxon>Myxococcota</taxon>
        <taxon>Polyangia</taxon>
        <taxon>Polyangiales</taxon>
        <taxon>Polyangiaceae</taxon>
        <taxon>Sorangium</taxon>
    </lineage>
</organism>
<protein>
    <recommendedName>
        <fullName evidence="2">VWFA domain-containing protein</fullName>
    </recommendedName>
</protein>
<dbReference type="Proteomes" id="UP000075604">
    <property type="component" value="Unassembled WGS sequence"/>
</dbReference>
<evidence type="ECO:0000313" key="4">
    <source>
        <dbReference type="Proteomes" id="UP000075604"/>
    </source>
</evidence>
<reference evidence="3 4" key="1">
    <citation type="submission" date="2014-02" db="EMBL/GenBank/DDBJ databases">
        <title>The small core and large imbalanced accessory genome model reveals a collaborative survival strategy of Sorangium cellulosum strains in nature.</title>
        <authorList>
            <person name="Han K."/>
            <person name="Peng R."/>
            <person name="Blom J."/>
            <person name="Li Y.-Z."/>
        </authorList>
    </citation>
    <scope>NUCLEOTIDE SEQUENCE [LARGE SCALE GENOMIC DNA]</scope>
    <source>
        <strain evidence="3 4">So0157-18</strain>
    </source>
</reference>
<dbReference type="PANTHER" id="PTHR10579:SF43">
    <property type="entry name" value="ZINC FINGER (C3HC4-TYPE RING FINGER) FAMILY PROTEIN"/>
    <property type="match status" value="1"/>
</dbReference>
<sequence>MSIRTWFRAPRVRHGIAASAVVLAAGGLVLARAAAGDQRPASAFTGAASSGSNSAAFSGPGAHGTFALSHTKVQSGGEQRVFAELIVKADAVEQARERAPLSIVIVLDTSGSMAGEKLEQAKRSAVQLLRDLRNDDEIAFVRYSSDSELLQPLASAGRVRADLIARIQALESSGGTNIAPALAQGALALADAGKGRVRRVILASDGLDGTRARSEEVARDSAGRGITTSSLGIGLDFDEAYMGAVAQAGRGNFAFVKDASALAAFLQRELRETAATTIEGASARLKLPAGVRLVRASGADATPLAAGAEVELALGSLFSGDERRVILELAASLDSEASRTIEGQIRWTRVGGDAAQAPIAGLTLTGSTSAEAVEAGKDLAVLADALSVVASRRQLEAADAYQQGDVGRAQRLIDQSMSELSAVAAVAPKAAAAPLRKQLMDYKATQKEFLSAPPSSTAGKAAAKRAVEKDISNLSRR</sequence>
<dbReference type="SUPFAM" id="SSF53300">
    <property type="entry name" value="vWA-like"/>
    <property type="match status" value="1"/>
</dbReference>
<dbReference type="InterPro" id="IPR036465">
    <property type="entry name" value="vWFA_dom_sf"/>
</dbReference>
<name>A0A150PW76_SORCE</name>
<evidence type="ECO:0000313" key="3">
    <source>
        <dbReference type="EMBL" id="KYF59939.1"/>
    </source>
</evidence>
<dbReference type="SMART" id="SM00327">
    <property type="entry name" value="VWA"/>
    <property type="match status" value="1"/>
</dbReference>
<dbReference type="InterPro" id="IPR051266">
    <property type="entry name" value="CLCR"/>
</dbReference>
<dbReference type="PANTHER" id="PTHR10579">
    <property type="entry name" value="CALCIUM-ACTIVATED CHLORIDE CHANNEL REGULATOR"/>
    <property type="match status" value="1"/>
</dbReference>
<evidence type="ECO:0000259" key="2">
    <source>
        <dbReference type="PROSITE" id="PS50234"/>
    </source>
</evidence>
<feature type="region of interest" description="Disordered" evidence="1">
    <location>
        <begin position="450"/>
        <end position="477"/>
    </location>
</feature>
<feature type="domain" description="VWFA" evidence="2">
    <location>
        <begin position="102"/>
        <end position="270"/>
    </location>
</feature>
<dbReference type="Pfam" id="PF00092">
    <property type="entry name" value="VWA"/>
    <property type="match status" value="1"/>
</dbReference>
<proteinExistence type="predicted"/>
<dbReference type="EMBL" id="JELX01001128">
    <property type="protein sequence ID" value="KYF59939.1"/>
    <property type="molecule type" value="Genomic_DNA"/>
</dbReference>
<dbReference type="InterPro" id="IPR002035">
    <property type="entry name" value="VWF_A"/>
</dbReference>
<dbReference type="PROSITE" id="PS50234">
    <property type="entry name" value="VWFA"/>
    <property type="match status" value="1"/>
</dbReference>
<gene>
    <name evidence="3" type="ORF">BE04_15895</name>
</gene>
<dbReference type="Gene3D" id="3.40.50.410">
    <property type="entry name" value="von Willebrand factor, type A domain"/>
    <property type="match status" value="1"/>
</dbReference>